<name>A0A512M3Y5_9BACT</name>
<dbReference type="InterPro" id="IPR002656">
    <property type="entry name" value="Acyl_transf_3_dom"/>
</dbReference>
<evidence type="ECO:0000313" key="4">
    <source>
        <dbReference type="Proteomes" id="UP000321577"/>
    </source>
</evidence>
<comment type="caution">
    <text evidence="3">The sequence shown here is derived from an EMBL/GenBank/DDBJ whole genome shotgun (WGS) entry which is preliminary data.</text>
</comment>
<feature type="transmembrane region" description="Helical" evidence="1">
    <location>
        <begin position="253"/>
        <end position="275"/>
    </location>
</feature>
<feature type="transmembrane region" description="Helical" evidence="1">
    <location>
        <begin position="214"/>
        <end position="233"/>
    </location>
</feature>
<keyword evidence="1" id="KW-0812">Transmembrane</keyword>
<organism evidence="3 4">
    <name type="scientific">Brevifollis gellanilyticus</name>
    <dbReference type="NCBI Taxonomy" id="748831"/>
    <lineage>
        <taxon>Bacteria</taxon>
        <taxon>Pseudomonadati</taxon>
        <taxon>Verrucomicrobiota</taxon>
        <taxon>Verrucomicrobiia</taxon>
        <taxon>Verrucomicrobiales</taxon>
        <taxon>Verrucomicrobiaceae</taxon>
    </lineage>
</organism>
<dbReference type="Proteomes" id="UP000321577">
    <property type="component" value="Unassembled WGS sequence"/>
</dbReference>
<sequence>MVVLCHFVSAFLPHAAFGDLSKAHYSWEPWLLKTPLGILIAGHFAVCLFFLMSGYVLAAPMLARRAPLADVVAAIVKRPFRLGGVVLGTTLVSWVIWSFAGYRNVEAAALSGSGWFDYFWSDGVPSLSKLMQDMLLSPFGTASKLNQPMWTIDRELWGSWLVFALLLLRPAPLRWFFIAAFTLWYARNLTQCFLIGLILAEIHQLLAVRGRHPVMPNWLAVVLGVVAAVCGSFPKYLDEAGLSQTMFAQMPRLPWLGGSWSMLGALCLMLVVLWHPLPRHFLNRAWVQFLGRVSYALYGVHFLILGSLAAWTYTLAAPALGRGTSTLLTLVSLLAGTFVGALIIDRCVDRPAIVLAQYIGRRTKALCSRFF</sequence>
<keyword evidence="1" id="KW-1133">Transmembrane helix</keyword>
<dbReference type="EMBL" id="BKAG01000003">
    <property type="protein sequence ID" value="GEP41460.1"/>
    <property type="molecule type" value="Genomic_DNA"/>
</dbReference>
<dbReference type="Pfam" id="PF01757">
    <property type="entry name" value="Acyl_transf_3"/>
    <property type="match status" value="1"/>
</dbReference>
<keyword evidence="1" id="KW-0472">Membrane</keyword>
<keyword evidence="4" id="KW-1185">Reference proteome</keyword>
<accession>A0A512M3Y5</accession>
<evidence type="ECO:0000313" key="3">
    <source>
        <dbReference type="EMBL" id="GEP41460.1"/>
    </source>
</evidence>
<feature type="transmembrane region" description="Helical" evidence="1">
    <location>
        <begin position="79"/>
        <end position="100"/>
    </location>
</feature>
<dbReference type="PANTHER" id="PTHR23028:SF134">
    <property type="entry name" value="PUTATIVE (AFU_ORTHOLOGUE AFUA_4G08520)-RELATED"/>
    <property type="match status" value="1"/>
</dbReference>
<feature type="transmembrane region" description="Helical" evidence="1">
    <location>
        <begin position="327"/>
        <end position="344"/>
    </location>
</feature>
<evidence type="ECO:0000256" key="1">
    <source>
        <dbReference type="SAM" id="Phobius"/>
    </source>
</evidence>
<evidence type="ECO:0000259" key="2">
    <source>
        <dbReference type="Pfam" id="PF01757"/>
    </source>
</evidence>
<proteinExistence type="predicted"/>
<dbReference type="AlphaFoldDB" id="A0A512M3Y5"/>
<feature type="transmembrane region" description="Helical" evidence="1">
    <location>
        <begin position="157"/>
        <end position="177"/>
    </location>
</feature>
<dbReference type="InterPro" id="IPR050879">
    <property type="entry name" value="Acyltransferase_3"/>
</dbReference>
<dbReference type="GO" id="GO:0016747">
    <property type="term" value="F:acyltransferase activity, transferring groups other than amino-acyl groups"/>
    <property type="evidence" value="ECO:0007669"/>
    <property type="project" value="InterPro"/>
</dbReference>
<reference evidence="3 4" key="1">
    <citation type="submission" date="2019-07" db="EMBL/GenBank/DDBJ databases">
        <title>Whole genome shotgun sequence of Brevifollis gellanilyticus NBRC 108608.</title>
        <authorList>
            <person name="Hosoyama A."/>
            <person name="Uohara A."/>
            <person name="Ohji S."/>
            <person name="Ichikawa N."/>
        </authorList>
    </citation>
    <scope>NUCLEOTIDE SEQUENCE [LARGE SCALE GENOMIC DNA]</scope>
    <source>
        <strain evidence="3 4">NBRC 108608</strain>
    </source>
</reference>
<feature type="transmembrane region" description="Helical" evidence="1">
    <location>
        <begin position="295"/>
        <end position="315"/>
    </location>
</feature>
<feature type="transmembrane region" description="Helical" evidence="1">
    <location>
        <begin position="34"/>
        <end position="58"/>
    </location>
</feature>
<protein>
    <recommendedName>
        <fullName evidence="2">Acyltransferase 3 domain-containing protein</fullName>
    </recommendedName>
</protein>
<dbReference type="PANTHER" id="PTHR23028">
    <property type="entry name" value="ACETYLTRANSFERASE"/>
    <property type="match status" value="1"/>
</dbReference>
<gene>
    <name evidence="3" type="ORF">BGE01nite_07510</name>
</gene>
<feature type="domain" description="Acyltransferase 3" evidence="2">
    <location>
        <begin position="1"/>
        <end position="345"/>
    </location>
</feature>